<dbReference type="InterPro" id="IPR036397">
    <property type="entry name" value="RNaseH_sf"/>
</dbReference>
<accession>A0A371EYH5</accession>
<dbReference type="SUPFAM" id="SSF53098">
    <property type="entry name" value="Ribonuclease H-like"/>
    <property type="match status" value="1"/>
</dbReference>
<organism evidence="1 2">
    <name type="scientific">Mucuna pruriens</name>
    <name type="common">Velvet bean</name>
    <name type="synonym">Dolichos pruriens</name>
    <dbReference type="NCBI Taxonomy" id="157652"/>
    <lineage>
        <taxon>Eukaryota</taxon>
        <taxon>Viridiplantae</taxon>
        <taxon>Streptophyta</taxon>
        <taxon>Embryophyta</taxon>
        <taxon>Tracheophyta</taxon>
        <taxon>Spermatophyta</taxon>
        <taxon>Magnoliopsida</taxon>
        <taxon>eudicotyledons</taxon>
        <taxon>Gunneridae</taxon>
        <taxon>Pentapetalae</taxon>
        <taxon>rosids</taxon>
        <taxon>fabids</taxon>
        <taxon>Fabales</taxon>
        <taxon>Fabaceae</taxon>
        <taxon>Papilionoideae</taxon>
        <taxon>50 kb inversion clade</taxon>
        <taxon>NPAAA clade</taxon>
        <taxon>indigoferoid/millettioid clade</taxon>
        <taxon>Phaseoleae</taxon>
        <taxon>Mucuna</taxon>
    </lineage>
</organism>
<feature type="non-terminal residue" evidence="1">
    <location>
        <position position="241"/>
    </location>
</feature>
<dbReference type="OrthoDB" id="1749397at2759"/>
<evidence type="ECO:0000313" key="1">
    <source>
        <dbReference type="EMBL" id="RDX71064.1"/>
    </source>
</evidence>
<dbReference type="Gene3D" id="3.30.420.10">
    <property type="entry name" value="Ribonuclease H-like superfamily/Ribonuclease H"/>
    <property type="match status" value="1"/>
</dbReference>
<proteinExistence type="predicted"/>
<dbReference type="AlphaFoldDB" id="A0A371EYH5"/>
<keyword evidence="2" id="KW-1185">Reference proteome</keyword>
<protein>
    <recommendedName>
        <fullName evidence="3">Integrase catalytic domain-containing protein</fullName>
    </recommendedName>
</protein>
<dbReference type="InterPro" id="IPR012337">
    <property type="entry name" value="RNaseH-like_sf"/>
</dbReference>
<dbReference type="PANTHER" id="PTHR42648:SF28">
    <property type="entry name" value="TRANSPOSON-ENCODED PROTEIN WITH RIBONUCLEASE H-LIKE AND RETROVIRUS ZINC FINGER-LIKE DOMAINS"/>
    <property type="match status" value="1"/>
</dbReference>
<dbReference type="PANTHER" id="PTHR42648">
    <property type="entry name" value="TRANSPOSASE, PUTATIVE-RELATED"/>
    <property type="match status" value="1"/>
</dbReference>
<evidence type="ECO:0008006" key="3">
    <source>
        <dbReference type="Google" id="ProtNLM"/>
    </source>
</evidence>
<dbReference type="GO" id="GO:0003676">
    <property type="term" value="F:nucleic acid binding"/>
    <property type="evidence" value="ECO:0007669"/>
    <property type="project" value="InterPro"/>
</dbReference>
<gene>
    <name evidence="1" type="ORF">CR513_49625</name>
</gene>
<name>A0A371EYH5_MUCPR</name>
<feature type="non-terminal residue" evidence="1">
    <location>
        <position position="1"/>
    </location>
</feature>
<comment type="caution">
    <text evidence="1">The sequence shown here is derived from an EMBL/GenBank/DDBJ whole genome shotgun (WGS) entry which is preliminary data.</text>
</comment>
<evidence type="ECO:0000313" key="2">
    <source>
        <dbReference type="Proteomes" id="UP000257109"/>
    </source>
</evidence>
<dbReference type="InterPro" id="IPR039537">
    <property type="entry name" value="Retrotran_Ty1/copia-like"/>
</dbReference>
<sequence length="241" mass="28022">IEEVTQFICKPLRKSRRWKKIVKKHDKGKGPLKINKASVEHKRVIIATYMGNLDISKRIVQGIRLCSKRKSNAGISYIPNHKFVFMGNRVKAPIEAVETYHLILDTRRHLDLLETLYVPSVFENLVSLSKLDITTYYNIILSKYNHLIGTGILCDEYKQNTYTRSIQRFKIVHTNICGPFDVNSFRKERCFITLVDYYSCYGYVYLLHEKSQAVDALKIYLNEVEIQLDIKVKVVKSDRGG</sequence>
<reference evidence="1" key="1">
    <citation type="submission" date="2018-05" db="EMBL/GenBank/DDBJ databases">
        <title>Draft genome of Mucuna pruriens seed.</title>
        <authorList>
            <person name="Nnadi N.E."/>
            <person name="Vos R."/>
            <person name="Hasami M.H."/>
            <person name="Devisetty U.K."/>
            <person name="Aguiy J.C."/>
        </authorList>
    </citation>
    <scope>NUCLEOTIDE SEQUENCE [LARGE SCALE GENOMIC DNA]</scope>
    <source>
        <strain evidence="1">JCA_2017</strain>
    </source>
</reference>
<dbReference type="Proteomes" id="UP000257109">
    <property type="component" value="Unassembled WGS sequence"/>
</dbReference>
<dbReference type="EMBL" id="QJKJ01011477">
    <property type="protein sequence ID" value="RDX71064.1"/>
    <property type="molecule type" value="Genomic_DNA"/>
</dbReference>